<feature type="compositionally biased region" description="Basic and acidic residues" evidence="1">
    <location>
        <begin position="508"/>
        <end position="517"/>
    </location>
</feature>
<gene>
    <name evidence="2" type="ORF">GPM918_LOCUS23887</name>
    <name evidence="3" type="ORF">SRO942_LOCUS23887</name>
</gene>
<accession>A0A814WYJ0</accession>
<dbReference type="EMBL" id="CAJNOQ010008704">
    <property type="protein sequence ID" value="CAF1204382.1"/>
    <property type="molecule type" value="Genomic_DNA"/>
</dbReference>
<name>A0A814WYJ0_9BILA</name>
<dbReference type="EMBL" id="CAJOBC010008707">
    <property type="protein sequence ID" value="CAF3968735.1"/>
    <property type="molecule type" value="Genomic_DNA"/>
</dbReference>
<protein>
    <submittedName>
        <fullName evidence="2">Uncharacterized protein</fullName>
    </submittedName>
</protein>
<evidence type="ECO:0000313" key="3">
    <source>
        <dbReference type="EMBL" id="CAF3968735.1"/>
    </source>
</evidence>
<proteinExistence type="predicted"/>
<reference evidence="2" key="1">
    <citation type="submission" date="2021-02" db="EMBL/GenBank/DDBJ databases">
        <authorList>
            <person name="Nowell W R."/>
        </authorList>
    </citation>
    <scope>NUCLEOTIDE SEQUENCE</scope>
</reference>
<sequence length="536" mass="61830">MLWLSSEYRHSSFSCFNNIEVIDEYLSSFKYPSTTAMIPGSIKLFHKYKENEIKLIMLFGFAAFESVMKKVNYTHFLLLVVELHLAENKSIDRAEIDIIRLLFNKFLIDFPQLYTPRHNVQVIHSVKHVSKLYIGFIHGFVRLSNEKQNLFQIEKVRLTGKLAVEIDEQQVKCPNILYGSLCEEKHYICLPFLAFSYEKKSDLNLSQCTATSDGLILINGKKTRLFYESLVKIVGVNQTKEEYPMVVVIEFNERSISTAQLSDGTTEFVINISAIHSPEETFESLKTIFEDEQILDVHNLLFIFQQLYGLLLMKHIQWKNITCHDKSSRKTANYTALSYFSDDEKKQEADDEAPTITLGLTANERHEVENAFALKTMWRPTRGALSDRLDSNCSADTRESEHATNDISAAITQTTLKLLLKDYFKDNPLLTSNFDSVAINVPCDIPLIDIPKHLNMKPFLSTSDNKTELYELQSAIPSPPQTKIIYKKAGEELSFEQATKKYDDLQLRRKMEEREARGVPVKRKGRLQSTTRRRKR</sequence>
<feature type="compositionally biased region" description="Basic residues" evidence="1">
    <location>
        <begin position="520"/>
        <end position="536"/>
    </location>
</feature>
<dbReference type="Proteomes" id="UP000681722">
    <property type="component" value="Unassembled WGS sequence"/>
</dbReference>
<evidence type="ECO:0000313" key="4">
    <source>
        <dbReference type="Proteomes" id="UP000663829"/>
    </source>
</evidence>
<feature type="region of interest" description="Disordered" evidence="1">
    <location>
        <begin position="508"/>
        <end position="536"/>
    </location>
</feature>
<evidence type="ECO:0000313" key="2">
    <source>
        <dbReference type="EMBL" id="CAF1204382.1"/>
    </source>
</evidence>
<dbReference type="Proteomes" id="UP000663829">
    <property type="component" value="Unassembled WGS sequence"/>
</dbReference>
<comment type="caution">
    <text evidence="2">The sequence shown here is derived from an EMBL/GenBank/DDBJ whole genome shotgun (WGS) entry which is preliminary data.</text>
</comment>
<dbReference type="OrthoDB" id="10053513at2759"/>
<dbReference type="AlphaFoldDB" id="A0A814WYJ0"/>
<evidence type="ECO:0000256" key="1">
    <source>
        <dbReference type="SAM" id="MobiDB-lite"/>
    </source>
</evidence>
<organism evidence="2 4">
    <name type="scientific">Didymodactylos carnosus</name>
    <dbReference type="NCBI Taxonomy" id="1234261"/>
    <lineage>
        <taxon>Eukaryota</taxon>
        <taxon>Metazoa</taxon>
        <taxon>Spiralia</taxon>
        <taxon>Gnathifera</taxon>
        <taxon>Rotifera</taxon>
        <taxon>Eurotatoria</taxon>
        <taxon>Bdelloidea</taxon>
        <taxon>Philodinida</taxon>
        <taxon>Philodinidae</taxon>
        <taxon>Didymodactylos</taxon>
    </lineage>
</organism>
<keyword evidence="4" id="KW-1185">Reference proteome</keyword>